<evidence type="ECO:0000256" key="4">
    <source>
        <dbReference type="ARBA" id="ARBA00015100"/>
    </source>
</evidence>
<organism evidence="13 14">
    <name type="scientific">Melghiribacillus thermohalophilus</name>
    <dbReference type="NCBI Taxonomy" id="1324956"/>
    <lineage>
        <taxon>Bacteria</taxon>
        <taxon>Bacillati</taxon>
        <taxon>Bacillota</taxon>
        <taxon>Bacilli</taxon>
        <taxon>Bacillales</taxon>
        <taxon>Bacillaceae</taxon>
        <taxon>Melghiribacillus</taxon>
    </lineage>
</organism>
<keyword evidence="8" id="KW-0414">Isoprene biosynthesis</keyword>
<dbReference type="SFLD" id="SFLDS00005">
    <property type="entry name" value="Isoprenoid_Synthase_Type_I"/>
    <property type="match status" value="1"/>
</dbReference>
<dbReference type="CDD" id="cd00685">
    <property type="entry name" value="Trans_IPPS_HT"/>
    <property type="match status" value="1"/>
</dbReference>
<evidence type="ECO:0000313" key="14">
    <source>
        <dbReference type="Proteomes" id="UP000294650"/>
    </source>
</evidence>
<evidence type="ECO:0000256" key="6">
    <source>
        <dbReference type="ARBA" id="ARBA00022723"/>
    </source>
</evidence>
<keyword evidence="14" id="KW-1185">Reference proteome</keyword>
<dbReference type="GO" id="GO:0046872">
    <property type="term" value="F:metal ion binding"/>
    <property type="evidence" value="ECO:0007669"/>
    <property type="project" value="UniProtKB-KW"/>
</dbReference>
<keyword evidence="7" id="KW-0460">Magnesium</keyword>
<proteinExistence type="inferred from homology"/>
<evidence type="ECO:0000256" key="1">
    <source>
        <dbReference type="ARBA" id="ARBA00001946"/>
    </source>
</evidence>
<evidence type="ECO:0000256" key="9">
    <source>
        <dbReference type="ARBA" id="ARBA00032380"/>
    </source>
</evidence>
<dbReference type="EC" id="2.5.1.10" evidence="3"/>
<dbReference type="NCBIfam" id="NF045485">
    <property type="entry name" value="FPPsyn"/>
    <property type="match status" value="1"/>
</dbReference>
<comment type="similarity">
    <text evidence="2 12">Belongs to the FPP/GGPP synthase family.</text>
</comment>
<dbReference type="SFLD" id="SFLDG01017">
    <property type="entry name" value="Polyprenyl_Transferase_Like"/>
    <property type="match status" value="1"/>
</dbReference>
<evidence type="ECO:0000256" key="5">
    <source>
        <dbReference type="ARBA" id="ARBA00022679"/>
    </source>
</evidence>
<dbReference type="RefSeq" id="WP_243646794.1">
    <property type="nucleotide sequence ID" value="NZ_SMAN01000008.1"/>
</dbReference>
<dbReference type="PANTHER" id="PTHR43281">
    <property type="entry name" value="FARNESYL DIPHOSPHATE SYNTHASE"/>
    <property type="match status" value="1"/>
</dbReference>
<evidence type="ECO:0000313" key="13">
    <source>
        <dbReference type="EMBL" id="TCT22615.1"/>
    </source>
</evidence>
<dbReference type="SUPFAM" id="SSF48576">
    <property type="entry name" value="Terpenoid synthases"/>
    <property type="match status" value="1"/>
</dbReference>
<reference evidence="13 14" key="1">
    <citation type="submission" date="2019-03" db="EMBL/GenBank/DDBJ databases">
        <title>Genomic Encyclopedia of Type Strains, Phase IV (KMG-IV): sequencing the most valuable type-strain genomes for metagenomic binning, comparative biology and taxonomic classification.</title>
        <authorList>
            <person name="Goeker M."/>
        </authorList>
    </citation>
    <scope>NUCLEOTIDE SEQUENCE [LARGE SCALE GENOMIC DNA]</scope>
    <source>
        <strain evidence="13 14">DSM 25894</strain>
    </source>
</reference>
<sequence>MTLLEYISEKQSWMNKHLLDTIEKQKIPEHLKNSMIYSVEAGGKRLRPILLMATYEAFRPLSEHVIPAACAIEMIHTYSLIHDDLPAMDDDDFRRGKPTNHKQFGEGTAILAGDGLLTAAFYVISSSPLLNAEEKIFLIRELSKASGPEGMVAGQMLDLQAEKKSIDLSELEHIHLLKTGELIRFSVRAGAYLGGAAPPQLEQMDHYGKALGMIFQIQDDILDVVGNKDEIGKPVGSDESSEKSTFPKLLGLAGANEKKKHYMNKAREALKQADITHPLLYEFIDFSGNRNY</sequence>
<dbReference type="GO" id="GO:0016114">
    <property type="term" value="P:terpenoid biosynthetic process"/>
    <property type="evidence" value="ECO:0007669"/>
    <property type="project" value="UniProtKB-ARBA"/>
</dbReference>
<name>A0A4R3N1B6_9BACI</name>
<accession>A0A4R3N1B6</accession>
<dbReference type="InterPro" id="IPR053378">
    <property type="entry name" value="Prenyl_diphosphate_synthase"/>
</dbReference>
<evidence type="ECO:0000256" key="7">
    <source>
        <dbReference type="ARBA" id="ARBA00022842"/>
    </source>
</evidence>
<dbReference type="FunFam" id="1.10.600.10:FF:000001">
    <property type="entry name" value="Geranylgeranyl diphosphate synthase"/>
    <property type="match status" value="1"/>
</dbReference>
<dbReference type="Gene3D" id="1.10.600.10">
    <property type="entry name" value="Farnesyl Diphosphate Synthase"/>
    <property type="match status" value="1"/>
</dbReference>
<dbReference type="PANTHER" id="PTHR43281:SF1">
    <property type="entry name" value="FARNESYL DIPHOSPHATE SYNTHASE"/>
    <property type="match status" value="1"/>
</dbReference>
<evidence type="ECO:0000256" key="3">
    <source>
        <dbReference type="ARBA" id="ARBA00012439"/>
    </source>
</evidence>
<dbReference type="InterPro" id="IPR008949">
    <property type="entry name" value="Isoprenoid_synthase_dom_sf"/>
</dbReference>
<evidence type="ECO:0000256" key="2">
    <source>
        <dbReference type="ARBA" id="ARBA00006706"/>
    </source>
</evidence>
<keyword evidence="5 12" id="KW-0808">Transferase</keyword>
<dbReference type="GO" id="GO:0004337">
    <property type="term" value="F:(2E,6E)-farnesyl diphosphate synthase activity"/>
    <property type="evidence" value="ECO:0007669"/>
    <property type="project" value="UniProtKB-EC"/>
</dbReference>
<dbReference type="InterPro" id="IPR033749">
    <property type="entry name" value="Polyprenyl_synt_CS"/>
</dbReference>
<evidence type="ECO:0000256" key="8">
    <source>
        <dbReference type="ARBA" id="ARBA00023229"/>
    </source>
</evidence>
<protein>
    <recommendedName>
        <fullName evidence="4">Farnesyl diphosphate synthase</fullName>
        <ecNumber evidence="3">2.5.1.10</ecNumber>
    </recommendedName>
    <alternativeName>
        <fullName evidence="10">(2E,6E)-farnesyl diphosphate synthase</fullName>
    </alternativeName>
    <alternativeName>
        <fullName evidence="9">Geranyltranstransferase</fullName>
    </alternativeName>
</protein>
<dbReference type="PROSITE" id="PS00723">
    <property type="entry name" value="POLYPRENYL_SYNTHASE_1"/>
    <property type="match status" value="1"/>
</dbReference>
<dbReference type="GO" id="GO:0005737">
    <property type="term" value="C:cytoplasm"/>
    <property type="evidence" value="ECO:0007669"/>
    <property type="project" value="UniProtKB-ARBA"/>
</dbReference>
<evidence type="ECO:0000256" key="10">
    <source>
        <dbReference type="ARBA" id="ARBA00032873"/>
    </source>
</evidence>
<keyword evidence="6" id="KW-0479">Metal-binding</keyword>
<dbReference type="AlphaFoldDB" id="A0A4R3N1B6"/>
<comment type="caution">
    <text evidence="13">The sequence shown here is derived from an EMBL/GenBank/DDBJ whole genome shotgun (WGS) entry which is preliminary data.</text>
</comment>
<dbReference type="Proteomes" id="UP000294650">
    <property type="component" value="Unassembled WGS sequence"/>
</dbReference>
<comment type="catalytic activity">
    <reaction evidence="11">
        <text>isopentenyl diphosphate + (2E)-geranyl diphosphate = (2E,6E)-farnesyl diphosphate + diphosphate</text>
        <dbReference type="Rhea" id="RHEA:19361"/>
        <dbReference type="ChEBI" id="CHEBI:33019"/>
        <dbReference type="ChEBI" id="CHEBI:58057"/>
        <dbReference type="ChEBI" id="CHEBI:128769"/>
        <dbReference type="ChEBI" id="CHEBI:175763"/>
        <dbReference type="EC" id="2.5.1.10"/>
    </reaction>
</comment>
<dbReference type="Pfam" id="PF00348">
    <property type="entry name" value="polyprenyl_synt"/>
    <property type="match status" value="1"/>
</dbReference>
<evidence type="ECO:0000256" key="11">
    <source>
        <dbReference type="ARBA" id="ARBA00049399"/>
    </source>
</evidence>
<dbReference type="InterPro" id="IPR000092">
    <property type="entry name" value="Polyprenyl_synt"/>
</dbReference>
<comment type="cofactor">
    <cofactor evidence="1">
        <name>Mg(2+)</name>
        <dbReference type="ChEBI" id="CHEBI:18420"/>
    </cofactor>
</comment>
<dbReference type="PROSITE" id="PS00444">
    <property type="entry name" value="POLYPRENYL_SYNTHASE_2"/>
    <property type="match status" value="1"/>
</dbReference>
<gene>
    <name evidence="13" type="ORF">EDD68_10835</name>
</gene>
<dbReference type="EMBL" id="SMAN01000008">
    <property type="protein sequence ID" value="TCT22615.1"/>
    <property type="molecule type" value="Genomic_DNA"/>
</dbReference>
<evidence type="ECO:0000256" key="12">
    <source>
        <dbReference type="RuleBase" id="RU004466"/>
    </source>
</evidence>